<evidence type="ECO:0000313" key="15">
    <source>
        <dbReference type="EMBL" id="CAJ0807394.1"/>
    </source>
</evidence>
<feature type="transmembrane region" description="Helical" evidence="12">
    <location>
        <begin position="311"/>
        <end position="329"/>
    </location>
</feature>
<dbReference type="Gene3D" id="1.20.1560.10">
    <property type="entry name" value="ABC transporter type 1, transmembrane domain"/>
    <property type="match status" value="1"/>
</dbReference>
<dbReference type="InterPro" id="IPR017871">
    <property type="entry name" value="ABC_transporter-like_CS"/>
</dbReference>
<dbReference type="InterPro" id="IPR027417">
    <property type="entry name" value="P-loop_NTPase"/>
</dbReference>
<dbReference type="NCBIfam" id="TIGR02203">
    <property type="entry name" value="MsbA_lipidA"/>
    <property type="match status" value="1"/>
</dbReference>
<dbReference type="InterPro" id="IPR039421">
    <property type="entry name" value="Type_1_exporter"/>
</dbReference>
<dbReference type="SUPFAM" id="SSF90123">
    <property type="entry name" value="ABC transporter transmembrane region"/>
    <property type="match status" value="1"/>
</dbReference>
<keyword evidence="7 15" id="KW-0067">ATP-binding</keyword>
<evidence type="ECO:0000256" key="2">
    <source>
        <dbReference type="ARBA" id="ARBA00022448"/>
    </source>
</evidence>
<comment type="subcellular location">
    <subcellularLocation>
        <location evidence="1">Cell membrane</location>
        <topology evidence="1">Multi-pass membrane protein</topology>
    </subcellularLocation>
</comment>
<feature type="transmembrane region" description="Helical" evidence="12">
    <location>
        <begin position="95"/>
        <end position="120"/>
    </location>
</feature>
<keyword evidence="8" id="KW-1278">Translocase</keyword>
<dbReference type="RefSeq" id="WP_430715401.1">
    <property type="nucleotide sequence ID" value="NZ_CATZLL010000001.1"/>
</dbReference>
<keyword evidence="6" id="KW-0547">Nucleotide-binding</keyword>
<dbReference type="PROSITE" id="PS50929">
    <property type="entry name" value="ABC_TM1F"/>
    <property type="match status" value="1"/>
</dbReference>
<evidence type="ECO:0000256" key="4">
    <source>
        <dbReference type="ARBA" id="ARBA00022519"/>
    </source>
</evidence>
<protein>
    <submittedName>
        <fullName evidence="15">Lipid A export ATP-binding/permease protein MsbA</fullName>
    </submittedName>
</protein>
<dbReference type="PANTHER" id="PTHR43394:SF1">
    <property type="entry name" value="ATP-BINDING CASSETTE SUB-FAMILY B MEMBER 10, MITOCHONDRIAL"/>
    <property type="match status" value="1"/>
</dbReference>
<evidence type="ECO:0000256" key="3">
    <source>
        <dbReference type="ARBA" id="ARBA00022475"/>
    </source>
</evidence>
<keyword evidence="16" id="KW-1185">Reference proteome</keyword>
<dbReference type="PANTHER" id="PTHR43394">
    <property type="entry name" value="ATP-DEPENDENT PERMEASE MDL1, MITOCHONDRIAL"/>
    <property type="match status" value="1"/>
</dbReference>
<dbReference type="EMBL" id="CATZLL010000001">
    <property type="protein sequence ID" value="CAJ0807394.1"/>
    <property type="molecule type" value="Genomic_DNA"/>
</dbReference>
<evidence type="ECO:0000256" key="1">
    <source>
        <dbReference type="ARBA" id="ARBA00004651"/>
    </source>
</evidence>
<dbReference type="PROSITE" id="PS50893">
    <property type="entry name" value="ABC_TRANSPORTER_2"/>
    <property type="match status" value="1"/>
</dbReference>
<evidence type="ECO:0000256" key="7">
    <source>
        <dbReference type="ARBA" id="ARBA00022840"/>
    </source>
</evidence>
<dbReference type="InterPro" id="IPR003439">
    <property type="entry name" value="ABC_transporter-like_ATP-bd"/>
</dbReference>
<organism evidence="15 16">
    <name type="scientific">Ralstonia flaminis</name>
    <dbReference type="NCBI Taxonomy" id="3058597"/>
    <lineage>
        <taxon>Bacteria</taxon>
        <taxon>Pseudomonadati</taxon>
        <taxon>Pseudomonadota</taxon>
        <taxon>Betaproteobacteria</taxon>
        <taxon>Burkholderiales</taxon>
        <taxon>Burkholderiaceae</taxon>
        <taxon>Ralstonia</taxon>
    </lineage>
</organism>
<evidence type="ECO:0000256" key="6">
    <source>
        <dbReference type="ARBA" id="ARBA00022741"/>
    </source>
</evidence>
<feature type="domain" description="ABC transporter" evidence="13">
    <location>
        <begin position="373"/>
        <end position="611"/>
    </location>
</feature>
<dbReference type="CDD" id="cd18552">
    <property type="entry name" value="ABC_6TM_MsbA_like"/>
    <property type="match status" value="1"/>
</dbReference>
<dbReference type="Pfam" id="PF00005">
    <property type="entry name" value="ABC_tran"/>
    <property type="match status" value="1"/>
</dbReference>
<evidence type="ECO:0000256" key="9">
    <source>
        <dbReference type="ARBA" id="ARBA00022989"/>
    </source>
</evidence>
<name>A0ABM9JX99_9RALS</name>
<dbReference type="InterPro" id="IPR036640">
    <property type="entry name" value="ABC1_TM_sf"/>
</dbReference>
<keyword evidence="2" id="KW-0813">Transport</keyword>
<evidence type="ECO:0000259" key="13">
    <source>
        <dbReference type="PROSITE" id="PS50893"/>
    </source>
</evidence>
<dbReference type="Proteomes" id="UP001189757">
    <property type="component" value="Unassembled WGS sequence"/>
</dbReference>
<dbReference type="PROSITE" id="PS00211">
    <property type="entry name" value="ABC_TRANSPORTER_1"/>
    <property type="match status" value="1"/>
</dbReference>
<dbReference type="InterPro" id="IPR011917">
    <property type="entry name" value="ABC_transpr_lipidA"/>
</dbReference>
<keyword evidence="9 12" id="KW-1133">Transmembrane helix</keyword>
<accession>A0ABM9JX99</accession>
<keyword evidence="10" id="KW-0445">Lipid transport</keyword>
<keyword evidence="3" id="KW-1003">Cell membrane</keyword>
<keyword evidence="4" id="KW-0997">Cell inner membrane</keyword>
<evidence type="ECO:0000259" key="14">
    <source>
        <dbReference type="PROSITE" id="PS50929"/>
    </source>
</evidence>
<dbReference type="InterPro" id="IPR003593">
    <property type="entry name" value="AAA+_ATPase"/>
</dbReference>
<feature type="transmembrane region" description="Helical" evidence="12">
    <location>
        <begin position="198"/>
        <end position="216"/>
    </location>
</feature>
<proteinExistence type="predicted"/>
<dbReference type="SMART" id="SM00382">
    <property type="entry name" value="AAA"/>
    <property type="match status" value="1"/>
</dbReference>
<dbReference type="CDD" id="cd03251">
    <property type="entry name" value="ABCC_MsbA"/>
    <property type="match status" value="1"/>
</dbReference>
<dbReference type="InterPro" id="IPR011527">
    <property type="entry name" value="ABC1_TM_dom"/>
</dbReference>
<evidence type="ECO:0000256" key="12">
    <source>
        <dbReference type="SAM" id="Phobius"/>
    </source>
</evidence>
<evidence type="ECO:0000256" key="5">
    <source>
        <dbReference type="ARBA" id="ARBA00022692"/>
    </source>
</evidence>
<evidence type="ECO:0000256" key="11">
    <source>
        <dbReference type="ARBA" id="ARBA00023136"/>
    </source>
</evidence>
<keyword evidence="11 12" id="KW-0472">Membrane</keyword>
<sequence length="616" mass="67133">MAGAACTCCRQCPLQCGAVCPPLSENAVSIQAKSDHQDPSKPLLKRLWTYLRPELTAFILSMVAMGVVAATEGIIPKVVKDLLDQGFGGEYAGKLWQVPAMLVGIAVVRGVAQFASTYLLSLVSNKVLLNLRVKMFERLLQAPASYYQQNTAASIINAVIFEVNQVLQVLTGVFITMVRDSMTVLALLVFLFYTNWRLTLVVAVILPVIGLLMSRINRRLRSLNRESQNLTNQAAYVVEEAVGGYKVVKLHGGEAYETLRFNAMTNRLRSYAMRVAVAGGLNQPVTQFLAALALSIILAIAMMQAQANQTTVGGFTGFVMAMLLLISPLKHLTDVNQPLQRGLTAAEFIFGLIDTPIEPQEGGKHIDRARGDIRFDRVTFRYGADGRAALDNVDLHVKPGEIVALVGPSGSGKTTLVNLMPRFFDPTSGTISLDGDALADLSLQDLRRQIAFVSQDVVLFNDTIAANVAYGARDASEIDMARVRRALEAAYLTDMVDNLPEGIDTNIGDNGSKLSGGQRQRLAIARAIYKDAPILILDEATSALDSESERQVQAALERLMEGRTTLVIAHRLSTIENADRIIVLEHGKIAEAGTHRELIDRDGLYAGLHRIQFATQ</sequence>
<feature type="domain" description="ABC transmembrane type-1" evidence="14">
    <location>
        <begin position="59"/>
        <end position="341"/>
    </location>
</feature>
<gene>
    <name evidence="15" type="primary">msbA</name>
    <name evidence="15" type="ORF">LMG18101_00215</name>
</gene>
<dbReference type="Pfam" id="PF00664">
    <property type="entry name" value="ABC_membrane"/>
    <property type="match status" value="1"/>
</dbReference>
<feature type="transmembrane region" description="Helical" evidence="12">
    <location>
        <begin position="55"/>
        <end position="75"/>
    </location>
</feature>
<keyword evidence="5 12" id="KW-0812">Transmembrane</keyword>
<evidence type="ECO:0000313" key="16">
    <source>
        <dbReference type="Proteomes" id="UP001189757"/>
    </source>
</evidence>
<dbReference type="SUPFAM" id="SSF52540">
    <property type="entry name" value="P-loop containing nucleoside triphosphate hydrolases"/>
    <property type="match status" value="1"/>
</dbReference>
<evidence type="ECO:0000256" key="8">
    <source>
        <dbReference type="ARBA" id="ARBA00022967"/>
    </source>
</evidence>
<comment type="caution">
    <text evidence="15">The sequence shown here is derived from an EMBL/GenBank/DDBJ whole genome shotgun (WGS) entry which is preliminary data.</text>
</comment>
<reference evidence="15 16" key="1">
    <citation type="submission" date="2023-07" db="EMBL/GenBank/DDBJ databases">
        <authorList>
            <person name="Peeters C."/>
        </authorList>
    </citation>
    <scope>NUCLEOTIDE SEQUENCE [LARGE SCALE GENOMIC DNA]</scope>
    <source>
        <strain evidence="15 16">LMG 18101</strain>
    </source>
</reference>
<dbReference type="GO" id="GO:0005524">
    <property type="term" value="F:ATP binding"/>
    <property type="evidence" value="ECO:0007669"/>
    <property type="project" value="UniProtKB-KW"/>
</dbReference>
<evidence type="ECO:0000256" key="10">
    <source>
        <dbReference type="ARBA" id="ARBA00023055"/>
    </source>
</evidence>
<dbReference type="Gene3D" id="3.40.50.300">
    <property type="entry name" value="P-loop containing nucleotide triphosphate hydrolases"/>
    <property type="match status" value="1"/>
</dbReference>